<keyword evidence="3" id="KW-1185">Reference proteome</keyword>
<evidence type="ECO:0000313" key="2">
    <source>
        <dbReference type="EMBL" id="KAH0754782.1"/>
    </source>
</evidence>
<protein>
    <recommendedName>
        <fullName evidence="1">G-patch domain-containing protein</fullName>
    </recommendedName>
</protein>
<proteinExistence type="predicted"/>
<evidence type="ECO:0000259" key="1">
    <source>
        <dbReference type="PROSITE" id="PS50174"/>
    </source>
</evidence>
<sequence>MEATTILKYGYQPGKSLGLCSQGIVDHITLLGNQGTSGLGYKQSKRNGDKVKNHKRTYWTLPQSIPHISHSFIKPQGT</sequence>
<reference evidence="2 3" key="1">
    <citation type="journal article" date="2021" name="bioRxiv">
        <title>Chromosome-scale and haplotype-resolved genome assembly of a tetraploid potato cultivar.</title>
        <authorList>
            <person name="Sun H."/>
            <person name="Jiao W.-B."/>
            <person name="Krause K."/>
            <person name="Campoy J.A."/>
            <person name="Goel M."/>
            <person name="Folz-Donahue K."/>
            <person name="Kukat C."/>
            <person name="Huettel B."/>
            <person name="Schneeberger K."/>
        </authorList>
    </citation>
    <scope>NUCLEOTIDE SEQUENCE [LARGE SCALE GENOMIC DNA]</scope>
    <source>
        <strain evidence="2">SolTubOtavaFocal</strain>
        <tissue evidence="2">Leaves</tissue>
    </source>
</reference>
<dbReference type="PROSITE" id="PS50174">
    <property type="entry name" value="G_PATCH"/>
    <property type="match status" value="1"/>
</dbReference>
<feature type="domain" description="G-patch" evidence="1">
    <location>
        <begin position="1"/>
        <end position="44"/>
    </location>
</feature>
<comment type="caution">
    <text evidence="2">The sequence shown here is derived from an EMBL/GenBank/DDBJ whole genome shotgun (WGS) entry which is preliminary data.</text>
</comment>
<dbReference type="Proteomes" id="UP000826656">
    <property type="component" value="Unassembled WGS sequence"/>
</dbReference>
<organism evidence="2 3">
    <name type="scientific">Solanum tuberosum</name>
    <name type="common">Potato</name>
    <dbReference type="NCBI Taxonomy" id="4113"/>
    <lineage>
        <taxon>Eukaryota</taxon>
        <taxon>Viridiplantae</taxon>
        <taxon>Streptophyta</taxon>
        <taxon>Embryophyta</taxon>
        <taxon>Tracheophyta</taxon>
        <taxon>Spermatophyta</taxon>
        <taxon>Magnoliopsida</taxon>
        <taxon>eudicotyledons</taxon>
        <taxon>Gunneridae</taxon>
        <taxon>Pentapetalae</taxon>
        <taxon>asterids</taxon>
        <taxon>lamiids</taxon>
        <taxon>Solanales</taxon>
        <taxon>Solanaceae</taxon>
        <taxon>Solanoideae</taxon>
        <taxon>Solaneae</taxon>
        <taxon>Solanum</taxon>
    </lineage>
</organism>
<dbReference type="InterPro" id="IPR000467">
    <property type="entry name" value="G_patch_dom"/>
</dbReference>
<dbReference type="EMBL" id="JAIVGD010000018">
    <property type="protein sequence ID" value="KAH0754782.1"/>
    <property type="molecule type" value="Genomic_DNA"/>
</dbReference>
<name>A0ABQ7USF0_SOLTU</name>
<evidence type="ECO:0000313" key="3">
    <source>
        <dbReference type="Proteomes" id="UP000826656"/>
    </source>
</evidence>
<accession>A0ABQ7USF0</accession>
<dbReference type="Pfam" id="PF01585">
    <property type="entry name" value="G-patch"/>
    <property type="match status" value="1"/>
</dbReference>
<gene>
    <name evidence="2" type="ORF">KY290_025052</name>
</gene>